<evidence type="ECO:0000256" key="1">
    <source>
        <dbReference type="SAM" id="MobiDB-lite"/>
    </source>
</evidence>
<proteinExistence type="predicted"/>
<feature type="compositionally biased region" description="Gly residues" evidence="1">
    <location>
        <begin position="526"/>
        <end position="542"/>
    </location>
</feature>
<reference evidence="3 4" key="2">
    <citation type="journal article" date="2022" name="Int. J. Syst. Evol. Microbiol.">
        <title>Strains of Bradyrhizobium barranii sp. nov. associated with legumes native to Canada are symbionts of soybeans and belong to different subspecies (subsp. barranii subsp. nov. and subsp. apii subsp. nov.) and symbiovars (sv. glycinearum and sv. septentrionale).</title>
        <authorList>
            <person name="Bromfield E.S.P."/>
            <person name="Cloutier S."/>
            <person name="Wasai-Hara S."/>
            <person name="Minamisawa K."/>
        </authorList>
    </citation>
    <scope>NUCLEOTIDE SEQUENCE [LARGE SCALE GENOMIC DNA]</scope>
    <source>
        <strain evidence="3 4">144S4</strain>
    </source>
</reference>
<reference evidence="2" key="1">
    <citation type="submission" date="2021-03" db="EMBL/GenBank/DDBJ databases">
        <title>Whole Genome Sequence of Bradyrhizobium sp. Strain 144S4.</title>
        <authorList>
            <person name="Bromfield E.S.P."/>
            <person name="Cloutier S."/>
        </authorList>
    </citation>
    <scope>NUCLEOTIDE SEQUENCE [LARGE SCALE GENOMIC DNA]</scope>
    <source>
        <strain evidence="2">144S4</strain>
    </source>
</reference>
<evidence type="ECO:0000313" key="4">
    <source>
        <dbReference type="Proteomes" id="UP000664702"/>
    </source>
</evidence>
<evidence type="ECO:0000313" key="2">
    <source>
        <dbReference type="EMBL" id="MBO1864006.1"/>
    </source>
</evidence>
<feature type="region of interest" description="Disordered" evidence="1">
    <location>
        <begin position="523"/>
        <end position="542"/>
    </location>
</feature>
<evidence type="ECO:0000313" key="3">
    <source>
        <dbReference type="EMBL" id="UEM16776.1"/>
    </source>
</evidence>
<organism evidence="2">
    <name type="scientific">Bradyrhizobium barranii subsp. barranii</name>
    <dbReference type="NCBI Taxonomy" id="2823807"/>
    <lineage>
        <taxon>Bacteria</taxon>
        <taxon>Pseudomonadati</taxon>
        <taxon>Pseudomonadota</taxon>
        <taxon>Alphaproteobacteria</taxon>
        <taxon>Hyphomicrobiales</taxon>
        <taxon>Nitrobacteraceae</taxon>
        <taxon>Bradyrhizobium</taxon>
        <taxon>Bradyrhizobium barranii</taxon>
    </lineage>
</organism>
<name>A0A939M6I1_9BRAD</name>
<accession>A0A939M6I1</accession>
<dbReference type="AlphaFoldDB" id="A0A939M6I1"/>
<protein>
    <submittedName>
        <fullName evidence="2">Uncharacterized protein</fullName>
    </submittedName>
</protein>
<dbReference type="EMBL" id="CP086136">
    <property type="protein sequence ID" value="UEM16776.1"/>
    <property type="molecule type" value="Genomic_DNA"/>
</dbReference>
<dbReference type="EMBL" id="JAGEMI010000001">
    <property type="protein sequence ID" value="MBO1864006.1"/>
    <property type="molecule type" value="Genomic_DNA"/>
</dbReference>
<dbReference type="RefSeq" id="WP_208086362.1">
    <property type="nucleotide sequence ID" value="NZ_CP086136.1"/>
</dbReference>
<dbReference type="Proteomes" id="UP000664702">
    <property type="component" value="Chromosome"/>
</dbReference>
<dbReference type="KEGG" id="bban:J4G43_022710"/>
<gene>
    <name evidence="3" type="ORF">J4G43_022710</name>
    <name evidence="2" type="ORF">J4G43_24735</name>
</gene>
<sequence>MTRNLTVRENEEWAETIITYHESIGYTFDRSSQSLARYLAYLLSSLTGSSYTIYNRSVKALVIHLADYYTGFGLTTKNIDFDDALALLNSSLLTGSGALQPPSGFNWPFATYPLKVRQTGAYAFTTNFVPEAYAAPALAGVVYWADVGAGSNTNPGSQASPVKSIWKATQLANAGGVPATVMVKYNSAGYGRADGFTNTSTPVPNTVPIAYIAYGATFPAQGGIVDCWVGDALTWPGTPDGTFTNCYVAARSNVSQIIDVSATDANGDYLRMVQVADAATCNSTPNSWAQVTTNIYVHRTNNDAVTNANTRAMLKATPNFVQDGTSKDVYLKGFNFQGGAAAAVACTAAATMNFMAVNCSAKYAGDSATNVNGWKLDYMTGLAALVNCIGSQNEADGINTHWTPGGTPALFTLTINCKGYNNGRDAVQSCNGLTSHDNAINIEVTGEYYGNYGANVIPINGNQMWCLGTYAHDSVGDVSHGGSTTPTDFQTQATAVMWLQNCRSAVSATSLLASNTSTIKTRNFLPGGGQTPGAGGGTITTF</sequence>